<protein>
    <submittedName>
        <fullName evidence="3">TIL domain containing protein</fullName>
    </submittedName>
</protein>
<proteinExistence type="predicted"/>
<keyword evidence="1" id="KW-0732">Signal</keyword>
<evidence type="ECO:0000256" key="1">
    <source>
        <dbReference type="SAM" id="SignalP"/>
    </source>
</evidence>
<dbReference type="AlphaFoldDB" id="A0A224YPI6"/>
<dbReference type="SUPFAM" id="SSF57567">
    <property type="entry name" value="Serine protease inhibitors"/>
    <property type="match status" value="1"/>
</dbReference>
<dbReference type="InterPro" id="IPR002919">
    <property type="entry name" value="TIL_dom"/>
</dbReference>
<accession>A0A224YPI6</accession>
<sequence length="111" mass="12450">MSRNMTIVLLVLLVCASLVHVNGQFYPQPYALLKDHSVFSPPRTCPPGEEYRKCRSSSCGEHKCYHLTMPGPPACTADCSTGCFCKDHLYRSEGGQCVPWFSCPTIRDHWP</sequence>
<feature type="signal peptide" evidence="1">
    <location>
        <begin position="1"/>
        <end position="23"/>
    </location>
</feature>
<evidence type="ECO:0000259" key="2">
    <source>
        <dbReference type="Pfam" id="PF01826"/>
    </source>
</evidence>
<evidence type="ECO:0000313" key="3">
    <source>
        <dbReference type="EMBL" id="MAA16471.1"/>
    </source>
</evidence>
<dbReference type="EMBL" id="GFPF01005325">
    <property type="protein sequence ID" value="MAA16471.1"/>
    <property type="molecule type" value="Transcribed_RNA"/>
</dbReference>
<dbReference type="Gene3D" id="2.10.25.10">
    <property type="entry name" value="Laminin"/>
    <property type="match status" value="1"/>
</dbReference>
<dbReference type="InterPro" id="IPR036084">
    <property type="entry name" value="Ser_inhib-like_sf"/>
</dbReference>
<feature type="domain" description="TIL" evidence="2">
    <location>
        <begin position="45"/>
        <end position="103"/>
    </location>
</feature>
<name>A0A224YPI6_9ACAR</name>
<reference evidence="3" key="1">
    <citation type="journal article" date="2017" name="Parasit. Vectors">
        <title>Sialotranscriptomics of Rhipicephalus zambeziensis reveals intricate expression profiles of secretory proteins and suggests tight temporal transcriptional regulation during blood-feeding.</title>
        <authorList>
            <person name="de Castro M.H."/>
            <person name="de Klerk D."/>
            <person name="Pienaar R."/>
            <person name="Rees D.J.G."/>
            <person name="Mans B.J."/>
        </authorList>
    </citation>
    <scope>NUCLEOTIDE SEQUENCE</scope>
    <source>
        <tissue evidence="3">Salivary glands</tissue>
    </source>
</reference>
<feature type="chain" id="PRO_5012013729" evidence="1">
    <location>
        <begin position="24"/>
        <end position="111"/>
    </location>
</feature>
<dbReference type="Pfam" id="PF01826">
    <property type="entry name" value="TIL"/>
    <property type="match status" value="1"/>
</dbReference>
<organism evidence="3">
    <name type="scientific">Rhipicephalus zambeziensis</name>
    <dbReference type="NCBI Taxonomy" id="60191"/>
    <lineage>
        <taxon>Eukaryota</taxon>
        <taxon>Metazoa</taxon>
        <taxon>Ecdysozoa</taxon>
        <taxon>Arthropoda</taxon>
        <taxon>Chelicerata</taxon>
        <taxon>Arachnida</taxon>
        <taxon>Acari</taxon>
        <taxon>Parasitiformes</taxon>
        <taxon>Ixodida</taxon>
        <taxon>Ixodoidea</taxon>
        <taxon>Ixodidae</taxon>
        <taxon>Rhipicephalinae</taxon>
        <taxon>Rhipicephalus</taxon>
        <taxon>Rhipicephalus</taxon>
    </lineage>
</organism>
<dbReference type="CDD" id="cd19941">
    <property type="entry name" value="TIL"/>
    <property type="match status" value="1"/>
</dbReference>